<protein>
    <submittedName>
        <fullName evidence="2">Uncharacterized protein</fullName>
    </submittedName>
</protein>
<accession>A0AC34GGJ9</accession>
<evidence type="ECO:0000313" key="1">
    <source>
        <dbReference type="Proteomes" id="UP000887579"/>
    </source>
</evidence>
<sequence>MSPKKMSESSESSEFNNTYEVDAILADRYYRGTREFRVR</sequence>
<reference evidence="2" key="1">
    <citation type="submission" date="2022-11" db="UniProtKB">
        <authorList>
            <consortium name="WormBaseParasite"/>
        </authorList>
    </citation>
    <scope>IDENTIFICATION</scope>
</reference>
<proteinExistence type="predicted"/>
<organism evidence="1 2">
    <name type="scientific">Panagrolaimus sp. ES5</name>
    <dbReference type="NCBI Taxonomy" id="591445"/>
    <lineage>
        <taxon>Eukaryota</taxon>
        <taxon>Metazoa</taxon>
        <taxon>Ecdysozoa</taxon>
        <taxon>Nematoda</taxon>
        <taxon>Chromadorea</taxon>
        <taxon>Rhabditida</taxon>
        <taxon>Tylenchina</taxon>
        <taxon>Panagrolaimomorpha</taxon>
        <taxon>Panagrolaimoidea</taxon>
        <taxon>Panagrolaimidae</taxon>
        <taxon>Panagrolaimus</taxon>
    </lineage>
</organism>
<dbReference type="Proteomes" id="UP000887579">
    <property type="component" value="Unplaced"/>
</dbReference>
<name>A0AC34GGJ9_9BILA</name>
<evidence type="ECO:0000313" key="2">
    <source>
        <dbReference type="WBParaSite" id="ES5_v2.g28839.t1"/>
    </source>
</evidence>
<dbReference type="WBParaSite" id="ES5_v2.g28839.t1">
    <property type="protein sequence ID" value="ES5_v2.g28839.t1"/>
    <property type="gene ID" value="ES5_v2.g28839"/>
</dbReference>